<proteinExistence type="predicted"/>
<evidence type="ECO:0000256" key="4">
    <source>
        <dbReference type="SAM" id="MobiDB-lite"/>
    </source>
</evidence>
<evidence type="ECO:0000256" key="3">
    <source>
        <dbReference type="PROSITE-ProRule" id="PRU00023"/>
    </source>
</evidence>
<dbReference type="InterPro" id="IPR036770">
    <property type="entry name" value="Ankyrin_rpt-contain_sf"/>
</dbReference>
<dbReference type="PROSITE" id="PS50297">
    <property type="entry name" value="ANK_REP_REGION"/>
    <property type="match status" value="1"/>
</dbReference>
<keyword evidence="2 3" id="KW-0040">ANK repeat</keyword>
<protein>
    <submittedName>
        <fullName evidence="5">Uncharacterized protein</fullName>
    </submittedName>
</protein>
<dbReference type="AlphaFoldDB" id="A0A7C8N2L4"/>
<dbReference type="PROSITE" id="PS50088">
    <property type="entry name" value="ANK_REPEAT"/>
    <property type="match status" value="2"/>
</dbReference>
<sequence>MDDFADNFATDLAPLIALFGEQVTRQFLSESLSIWDNIIFAMAPLGLSHRGILAQESSGVAGCENGQSRVTSINTTILKQIARRVTWDHIRESEYHDEGLPVSVLAADEGSTEILSLDQEGYVIYHNTRDGDGKTALHFAAEYGIVWLIDELIRKGVSPLARDSYQNVPFHYAGEGAIIEASEDEISSMLELLCGEGAISLDYHDKEKKTPLYRVIDRIEYRDFEVYNTYQEKLAKGLLKMGASFNGFEVQQLLEDYSADANYCPEGFETLLHQATVGETDIRIMEILLKHGADVNAILTNCATPLTYALSMYHHTSGEFYRSGTFNAIKHGLIFSRIKPLLNHGARVMGISYCHECAVGNGLLGDFVDDLLSPQNSTVLCREDEGLPQVVKLLLAGWKNENLRMTKEDAMKELGGRVAWEKGGVWEDYDGINPRPPGVLPKSLPKAPSEIEPPDQNVEGSLS</sequence>
<dbReference type="PANTHER" id="PTHR24198:SF165">
    <property type="entry name" value="ANKYRIN REPEAT-CONTAINING PROTEIN-RELATED"/>
    <property type="match status" value="1"/>
</dbReference>
<dbReference type="PANTHER" id="PTHR24198">
    <property type="entry name" value="ANKYRIN REPEAT AND PROTEIN KINASE DOMAIN-CONTAINING PROTEIN"/>
    <property type="match status" value="1"/>
</dbReference>
<evidence type="ECO:0000313" key="8">
    <source>
        <dbReference type="Proteomes" id="UP000480548"/>
    </source>
</evidence>
<dbReference type="SMART" id="SM00248">
    <property type="entry name" value="ANK"/>
    <property type="match status" value="3"/>
</dbReference>
<evidence type="ECO:0000313" key="6">
    <source>
        <dbReference type="EMBL" id="KAF3119864.1"/>
    </source>
</evidence>
<organism evidence="5 7">
    <name type="scientific">Orbilia oligospora</name>
    <name type="common">Nematode-trapping fungus</name>
    <name type="synonym">Arthrobotrys oligospora</name>
    <dbReference type="NCBI Taxonomy" id="2813651"/>
    <lineage>
        <taxon>Eukaryota</taxon>
        <taxon>Fungi</taxon>
        <taxon>Dikarya</taxon>
        <taxon>Ascomycota</taxon>
        <taxon>Pezizomycotina</taxon>
        <taxon>Orbiliomycetes</taxon>
        <taxon>Orbiliales</taxon>
        <taxon>Orbiliaceae</taxon>
        <taxon>Orbilia</taxon>
    </lineage>
</organism>
<gene>
    <name evidence="5" type="ORF">TWF102_003300</name>
    <name evidence="6" type="ORF">TWF703_003006</name>
</gene>
<evidence type="ECO:0000256" key="2">
    <source>
        <dbReference type="ARBA" id="ARBA00023043"/>
    </source>
</evidence>
<dbReference type="InterPro" id="IPR002110">
    <property type="entry name" value="Ankyrin_rpt"/>
</dbReference>
<dbReference type="EMBL" id="WIQW01000167">
    <property type="protein sequence ID" value="KAF3078658.1"/>
    <property type="molecule type" value="Genomic_DNA"/>
</dbReference>
<accession>A0A7C8N2L4</accession>
<dbReference type="Proteomes" id="UP000480548">
    <property type="component" value="Unassembled WGS sequence"/>
</dbReference>
<dbReference type="Proteomes" id="UP000475325">
    <property type="component" value="Unassembled WGS sequence"/>
</dbReference>
<evidence type="ECO:0000313" key="5">
    <source>
        <dbReference type="EMBL" id="KAF3078658.1"/>
    </source>
</evidence>
<feature type="region of interest" description="Disordered" evidence="4">
    <location>
        <begin position="426"/>
        <end position="463"/>
    </location>
</feature>
<dbReference type="PRINTS" id="PR01415">
    <property type="entry name" value="ANKYRIN"/>
</dbReference>
<dbReference type="SUPFAM" id="SSF48403">
    <property type="entry name" value="Ankyrin repeat"/>
    <property type="match status" value="1"/>
</dbReference>
<evidence type="ECO:0000313" key="7">
    <source>
        <dbReference type="Proteomes" id="UP000475325"/>
    </source>
</evidence>
<dbReference type="Gene3D" id="1.25.40.20">
    <property type="entry name" value="Ankyrin repeat-containing domain"/>
    <property type="match status" value="2"/>
</dbReference>
<feature type="repeat" description="ANK" evidence="3">
    <location>
        <begin position="266"/>
        <end position="300"/>
    </location>
</feature>
<evidence type="ECO:0000256" key="1">
    <source>
        <dbReference type="ARBA" id="ARBA00022737"/>
    </source>
</evidence>
<reference evidence="7 8" key="1">
    <citation type="submission" date="2019-06" db="EMBL/GenBank/DDBJ databases">
        <authorList>
            <person name="Palmer J.M."/>
        </authorList>
    </citation>
    <scope>NUCLEOTIDE SEQUENCE [LARGE SCALE GENOMIC DNA]</scope>
    <source>
        <strain evidence="5 7">TWF102</strain>
        <strain evidence="6 8">TWF703</strain>
    </source>
</reference>
<dbReference type="EMBL" id="WIQZ01000165">
    <property type="protein sequence ID" value="KAF3119864.1"/>
    <property type="molecule type" value="Genomic_DNA"/>
</dbReference>
<dbReference type="Pfam" id="PF00023">
    <property type="entry name" value="Ank"/>
    <property type="match status" value="2"/>
</dbReference>
<feature type="repeat" description="ANK" evidence="3">
    <location>
        <begin position="132"/>
        <end position="164"/>
    </location>
</feature>
<keyword evidence="1" id="KW-0677">Repeat</keyword>
<name>A0A7C8N2L4_ORBOL</name>
<comment type="caution">
    <text evidence="5">The sequence shown here is derived from an EMBL/GenBank/DDBJ whole genome shotgun (WGS) entry which is preliminary data.</text>
</comment>